<dbReference type="AlphaFoldDB" id="A0A179UQ00"/>
<reference evidence="3" key="1">
    <citation type="journal article" date="2015" name="PLoS Genet.">
        <title>The dynamic genome and transcriptome of the human fungal pathogen Blastomyces and close relative Emmonsia.</title>
        <authorList>
            <person name="Munoz J.F."/>
            <person name="Gauthier G.M."/>
            <person name="Desjardins C.A."/>
            <person name="Gallo J.E."/>
            <person name="Holder J."/>
            <person name="Sullivan T.D."/>
            <person name="Marty A.J."/>
            <person name="Carmen J.C."/>
            <person name="Chen Z."/>
            <person name="Ding L."/>
            <person name="Gujja S."/>
            <person name="Magrini V."/>
            <person name="Misas E."/>
            <person name="Mitreva M."/>
            <person name="Priest M."/>
            <person name="Saif S."/>
            <person name="Whiston E.A."/>
            <person name="Young S."/>
            <person name="Zeng Q."/>
            <person name="Goldman W.E."/>
            <person name="Mardis E.R."/>
            <person name="Taylor J.W."/>
            <person name="McEwen J.G."/>
            <person name="Clay O.K."/>
            <person name="Klein B.S."/>
            <person name="Cuomo C.A."/>
        </authorList>
    </citation>
    <scope>NUCLEOTIDE SEQUENCE [LARGE SCALE GENOMIC DNA]</scope>
    <source>
        <strain evidence="3">SLH14081</strain>
    </source>
</reference>
<gene>
    <name evidence="2" type="ORF">BDBG_17319</name>
</gene>
<accession>A0A179UQ00</accession>
<evidence type="ECO:0000313" key="3">
    <source>
        <dbReference type="Proteomes" id="UP000002038"/>
    </source>
</evidence>
<evidence type="ECO:0000256" key="1">
    <source>
        <dbReference type="SAM" id="MobiDB-lite"/>
    </source>
</evidence>
<proteinExistence type="predicted"/>
<name>A0A179UQ00_BLAGS</name>
<dbReference type="Proteomes" id="UP000002038">
    <property type="component" value="Unassembled WGS sequence"/>
</dbReference>
<dbReference type="VEuPathDB" id="FungiDB:BDBG_17319"/>
<feature type="region of interest" description="Disordered" evidence="1">
    <location>
        <begin position="1"/>
        <end position="51"/>
    </location>
</feature>
<feature type="compositionally biased region" description="Basic and acidic residues" evidence="1">
    <location>
        <begin position="27"/>
        <end position="40"/>
    </location>
</feature>
<keyword evidence="3" id="KW-1185">Reference proteome</keyword>
<dbReference type="EMBL" id="GG657459">
    <property type="protein sequence ID" value="OAT10155.1"/>
    <property type="molecule type" value="Genomic_DNA"/>
</dbReference>
<dbReference type="RefSeq" id="XP_031579188.1">
    <property type="nucleotide sequence ID" value="XM_031725070.1"/>
</dbReference>
<evidence type="ECO:0000313" key="2">
    <source>
        <dbReference type="EMBL" id="OAT10155.1"/>
    </source>
</evidence>
<sequence>MSATTLNAPLKGKRIRTNGGFSQETSAFRHEPSLADRLDAKQGLPPCREPRDLALTASRSLGAKRESNPYLHIFTIFAGQTPRPKLA</sequence>
<organism evidence="2 3">
    <name type="scientific">Blastomyces gilchristii (strain SLH14081)</name>
    <name type="common">Blastomyces dermatitidis</name>
    <dbReference type="NCBI Taxonomy" id="559298"/>
    <lineage>
        <taxon>Eukaryota</taxon>
        <taxon>Fungi</taxon>
        <taxon>Dikarya</taxon>
        <taxon>Ascomycota</taxon>
        <taxon>Pezizomycotina</taxon>
        <taxon>Eurotiomycetes</taxon>
        <taxon>Eurotiomycetidae</taxon>
        <taxon>Onygenales</taxon>
        <taxon>Ajellomycetaceae</taxon>
        <taxon>Blastomyces</taxon>
    </lineage>
</organism>
<dbReference type="GeneID" id="42529073"/>
<protein>
    <submittedName>
        <fullName evidence="2">Uncharacterized protein</fullName>
    </submittedName>
</protein>
<dbReference type="KEGG" id="bgh:BDBG_17319"/>